<evidence type="ECO:0000256" key="5">
    <source>
        <dbReference type="ARBA" id="ARBA00022679"/>
    </source>
</evidence>
<protein>
    <recommendedName>
        <fullName evidence="3 10">Beta sliding clamp</fullName>
    </recommendedName>
</protein>
<evidence type="ECO:0000256" key="8">
    <source>
        <dbReference type="ARBA" id="ARBA00022932"/>
    </source>
</evidence>
<comment type="similarity">
    <text evidence="2 10">Belongs to the beta sliding clamp family.</text>
</comment>
<evidence type="ECO:0000256" key="3">
    <source>
        <dbReference type="ARBA" id="ARBA00021035"/>
    </source>
</evidence>
<dbReference type="PATRIC" id="fig|1193502.14.peg.2"/>
<evidence type="ECO:0000256" key="2">
    <source>
        <dbReference type="ARBA" id="ARBA00010752"/>
    </source>
</evidence>
<sequence length="355" mass="40463">MKVSIKKSILENMLLNIQPYLEKKDLSQITSHVLLITEESQFVIKATDYEIGLCYHTPEVKIITAGNATANGKKLLDIIKSLKDDEVVLETINDYLYIKQNSSKFKLPMLNPSDFPPFPQIDAKPKFDINSNTLVRSIKKIAPAIDSNNPKFELNGSLIDIKDNSINLVATDTKRLAIVQLEQPTEHNFTLIIPKKAISEIQKLFFDTIEIFYDENTLIASSAHFTFYTKLINGKFPDYQRIIPKNKNYRILLSRESMVDSIKQISIISPEIKITFKPEKIVFESLNDDNIEAKTEIEFKTGLDSDIYLAVNSRYILDFLSNIENSNFTLGFNDSGLPFTLESDNFTTIVMPIMI</sequence>
<dbReference type="InterPro" id="IPR022634">
    <property type="entry name" value="DNA_polIII_beta_N"/>
</dbReference>
<dbReference type="GO" id="GO:0006271">
    <property type="term" value="P:DNA strand elongation involved in DNA replication"/>
    <property type="evidence" value="ECO:0007669"/>
    <property type="project" value="TreeGrafter"/>
</dbReference>
<organism evidence="14 15">
    <name type="scientific">Sulfurospirillum halorespirans DSM 13726</name>
    <dbReference type="NCBI Taxonomy" id="1193502"/>
    <lineage>
        <taxon>Bacteria</taxon>
        <taxon>Pseudomonadati</taxon>
        <taxon>Campylobacterota</taxon>
        <taxon>Epsilonproteobacteria</taxon>
        <taxon>Campylobacterales</taxon>
        <taxon>Sulfurospirillaceae</taxon>
        <taxon>Sulfurospirillum</taxon>
    </lineage>
</organism>
<evidence type="ECO:0000259" key="12">
    <source>
        <dbReference type="Pfam" id="PF02767"/>
    </source>
</evidence>
<dbReference type="PIRSF" id="PIRSF000804">
    <property type="entry name" value="DNA_pol_III_b"/>
    <property type="match status" value="1"/>
</dbReference>
<dbReference type="GO" id="GO:0003677">
    <property type="term" value="F:DNA binding"/>
    <property type="evidence" value="ECO:0007669"/>
    <property type="project" value="UniProtKB-UniRule"/>
</dbReference>
<keyword evidence="4 10" id="KW-0963">Cytoplasm</keyword>
<dbReference type="SUPFAM" id="SSF55979">
    <property type="entry name" value="DNA clamp"/>
    <property type="match status" value="3"/>
</dbReference>
<evidence type="ECO:0000259" key="13">
    <source>
        <dbReference type="Pfam" id="PF02768"/>
    </source>
</evidence>
<dbReference type="Proteomes" id="UP000094609">
    <property type="component" value="Chromosome"/>
</dbReference>
<comment type="function">
    <text evidence="10">Confers DNA tethering and processivity to DNA polymerases and other proteins. Acts as a clamp, forming a ring around DNA (a reaction catalyzed by the clamp-loading complex) which diffuses in an ATP-independent manner freely and bidirectionally along dsDNA. Initially characterized for its ability to contact the catalytic subunit of DNA polymerase III (Pol III), a complex, multichain enzyme responsible for most of the replicative synthesis in bacteria; Pol III exhibits 3'-5' exonuclease proofreading activity. The beta chain is required for initiation of replication as well as for processivity of DNA replication.</text>
</comment>
<accession>A0A1D7TFN8</accession>
<keyword evidence="8 10" id="KW-0239">DNA-directed DNA polymerase</keyword>
<dbReference type="GO" id="GO:0009360">
    <property type="term" value="C:DNA polymerase III complex"/>
    <property type="evidence" value="ECO:0007669"/>
    <property type="project" value="InterPro"/>
</dbReference>
<evidence type="ECO:0000256" key="7">
    <source>
        <dbReference type="ARBA" id="ARBA00022705"/>
    </source>
</evidence>
<dbReference type="PANTHER" id="PTHR30478">
    <property type="entry name" value="DNA POLYMERASE III SUBUNIT BETA"/>
    <property type="match status" value="1"/>
</dbReference>
<comment type="subcellular location">
    <subcellularLocation>
        <location evidence="1 10">Cytoplasm</location>
    </subcellularLocation>
</comment>
<feature type="domain" description="DNA polymerase III beta sliding clamp C-terminal" evidence="13">
    <location>
        <begin position="241"/>
        <end position="352"/>
    </location>
</feature>
<dbReference type="NCBIfam" id="TIGR00663">
    <property type="entry name" value="dnan"/>
    <property type="match status" value="1"/>
</dbReference>
<keyword evidence="9" id="KW-0238">DNA-binding</keyword>
<dbReference type="Pfam" id="PF00712">
    <property type="entry name" value="DNA_pol3_beta"/>
    <property type="match status" value="1"/>
</dbReference>
<dbReference type="Pfam" id="PF02768">
    <property type="entry name" value="DNA_pol3_beta_3"/>
    <property type="match status" value="1"/>
</dbReference>
<reference evidence="15" key="1">
    <citation type="submission" date="2016-08" db="EMBL/GenBank/DDBJ databases">
        <title>Complete genome sequence of the organohalide-respiring Epsilonproteobacterium Sulfurospirillum halorespirans.</title>
        <authorList>
            <person name="Goris T."/>
            <person name="Zimmermann J."/>
            <person name="Schenz B."/>
            <person name="Lemos M."/>
            <person name="Hackermueller J."/>
            <person name="Diekert G."/>
        </authorList>
    </citation>
    <scope>NUCLEOTIDE SEQUENCE [LARGE SCALE GENOMIC DNA]</scope>
    <source>
        <strain>DSM 13726</strain>
        <strain evidence="15">PCE-M2</strain>
    </source>
</reference>
<dbReference type="InterPro" id="IPR022635">
    <property type="entry name" value="DNA_polIII_beta_C"/>
</dbReference>
<comment type="subunit">
    <text evidence="10">Forms a ring-shaped head-to-tail homodimer around DNA.</text>
</comment>
<dbReference type="Gene3D" id="3.10.150.10">
    <property type="entry name" value="DNA Polymerase III, subunit A, domain 2"/>
    <property type="match status" value="3"/>
</dbReference>
<feature type="domain" description="DNA polymerase III beta sliding clamp central" evidence="12">
    <location>
        <begin position="129"/>
        <end position="238"/>
    </location>
</feature>
<dbReference type="Pfam" id="PF02767">
    <property type="entry name" value="DNA_pol3_beta_2"/>
    <property type="match status" value="1"/>
</dbReference>
<evidence type="ECO:0000259" key="11">
    <source>
        <dbReference type="Pfam" id="PF00712"/>
    </source>
</evidence>
<dbReference type="CDD" id="cd00140">
    <property type="entry name" value="beta_clamp"/>
    <property type="match status" value="1"/>
</dbReference>
<proteinExistence type="inferred from homology"/>
<gene>
    <name evidence="14" type="ORF">SHALO_0002</name>
</gene>
<evidence type="ECO:0000256" key="6">
    <source>
        <dbReference type="ARBA" id="ARBA00022695"/>
    </source>
</evidence>
<evidence type="ECO:0000256" key="10">
    <source>
        <dbReference type="PIRNR" id="PIRNR000804"/>
    </source>
</evidence>
<dbReference type="RefSeq" id="WP_069476817.1">
    <property type="nucleotide sequence ID" value="NZ_CP017111.1"/>
</dbReference>
<dbReference type="GO" id="GO:0003887">
    <property type="term" value="F:DNA-directed DNA polymerase activity"/>
    <property type="evidence" value="ECO:0007669"/>
    <property type="project" value="UniProtKB-UniRule"/>
</dbReference>
<dbReference type="GO" id="GO:0008408">
    <property type="term" value="F:3'-5' exonuclease activity"/>
    <property type="evidence" value="ECO:0007669"/>
    <property type="project" value="InterPro"/>
</dbReference>
<dbReference type="GO" id="GO:0005737">
    <property type="term" value="C:cytoplasm"/>
    <property type="evidence" value="ECO:0007669"/>
    <property type="project" value="UniProtKB-SubCell"/>
</dbReference>
<dbReference type="EMBL" id="CP017111">
    <property type="protein sequence ID" value="AOO63806.1"/>
    <property type="molecule type" value="Genomic_DNA"/>
</dbReference>
<dbReference type="PANTHER" id="PTHR30478:SF0">
    <property type="entry name" value="BETA SLIDING CLAMP"/>
    <property type="match status" value="1"/>
</dbReference>
<keyword evidence="6 10" id="KW-0548">Nucleotidyltransferase</keyword>
<dbReference type="STRING" id="1193502.SHALO_0002"/>
<dbReference type="KEGG" id="shal:SHALO_0002"/>
<name>A0A1D7TFN8_9BACT</name>
<dbReference type="InterPro" id="IPR001001">
    <property type="entry name" value="DNA_polIII_beta"/>
</dbReference>
<dbReference type="InterPro" id="IPR022637">
    <property type="entry name" value="DNA_polIII_beta_cen"/>
</dbReference>
<keyword evidence="15" id="KW-1185">Reference proteome</keyword>
<evidence type="ECO:0000313" key="15">
    <source>
        <dbReference type="Proteomes" id="UP000094609"/>
    </source>
</evidence>
<dbReference type="AlphaFoldDB" id="A0A1D7TFN8"/>
<feature type="domain" description="DNA polymerase III beta sliding clamp N-terminal" evidence="11">
    <location>
        <begin position="1"/>
        <end position="117"/>
    </location>
</feature>
<evidence type="ECO:0000256" key="1">
    <source>
        <dbReference type="ARBA" id="ARBA00004496"/>
    </source>
</evidence>
<evidence type="ECO:0000313" key="14">
    <source>
        <dbReference type="EMBL" id="AOO63806.1"/>
    </source>
</evidence>
<dbReference type="SMART" id="SM00480">
    <property type="entry name" value="POL3Bc"/>
    <property type="match status" value="1"/>
</dbReference>
<keyword evidence="5 10" id="KW-0808">Transferase</keyword>
<evidence type="ECO:0000256" key="9">
    <source>
        <dbReference type="ARBA" id="ARBA00023125"/>
    </source>
</evidence>
<evidence type="ECO:0000256" key="4">
    <source>
        <dbReference type="ARBA" id="ARBA00022490"/>
    </source>
</evidence>
<keyword evidence="7 10" id="KW-0235">DNA replication</keyword>
<dbReference type="InterPro" id="IPR046938">
    <property type="entry name" value="DNA_clamp_sf"/>
</dbReference>